<evidence type="ECO:0000256" key="2">
    <source>
        <dbReference type="ARBA" id="ARBA00023002"/>
    </source>
</evidence>
<dbReference type="SMART" id="SM00822">
    <property type="entry name" value="PKS_KR"/>
    <property type="match status" value="1"/>
</dbReference>
<evidence type="ECO:0000256" key="1">
    <source>
        <dbReference type="ARBA" id="ARBA00006484"/>
    </source>
</evidence>
<dbReference type="EMBL" id="JBHLZU010000032">
    <property type="protein sequence ID" value="MFB9909007.1"/>
    <property type="molecule type" value="Genomic_DNA"/>
</dbReference>
<dbReference type="Proteomes" id="UP001589693">
    <property type="component" value="Unassembled WGS sequence"/>
</dbReference>
<comment type="similarity">
    <text evidence="1">Belongs to the short-chain dehydrogenases/reductases (SDR) family.</text>
</comment>
<evidence type="ECO:0000313" key="5">
    <source>
        <dbReference type="EMBL" id="MFB9909007.1"/>
    </source>
</evidence>
<keyword evidence="6" id="KW-1185">Reference proteome</keyword>
<reference evidence="5 6" key="1">
    <citation type="submission" date="2024-09" db="EMBL/GenBank/DDBJ databases">
        <authorList>
            <person name="Sun Q."/>
            <person name="Mori K."/>
        </authorList>
    </citation>
    <scope>NUCLEOTIDE SEQUENCE [LARGE SCALE GENOMIC DNA]</scope>
    <source>
        <strain evidence="5 6">TBRC 7907</strain>
    </source>
</reference>
<evidence type="ECO:0000313" key="6">
    <source>
        <dbReference type="Proteomes" id="UP001589693"/>
    </source>
</evidence>
<sequence length="372" mass="40562">MSRVVVVTGASAGVGRATVREFARRGYRVALLARGESGLAAAAKEVEALGGVALPIRVDVADPDDVEAAAGRIERELGPIDVWVNNAFSSVFAPFTEIRPDELRRTTEVTYLGAAYGARAALARMRQRDHGTVVFVGSALSRRGIPLQAGYCAAKHAEYGLYESLRCELLHERSKVRITIVQLPAVNTPQFGWVRSRLSRRAQPVPPIYQPEVAARAIVHAADHPRHREYLIGASTVLTVTANKFVPGLLDRYLARTGYASQQTDEPQDPNAPDNLYEPVDAADSTDRGAHGRFDRRAHRWSPLLWLRRHRAIVGAGALAGAVAGLALRRNPLQPPCGGLTGCRSSSSARPRRRPRSRPRPARAWRCCRASG</sequence>
<dbReference type="Pfam" id="PF00106">
    <property type="entry name" value="adh_short"/>
    <property type="match status" value="1"/>
</dbReference>
<accession>A0ABV6A743</accession>
<feature type="region of interest" description="Disordered" evidence="3">
    <location>
        <begin position="260"/>
        <end position="291"/>
    </location>
</feature>
<protein>
    <submittedName>
        <fullName evidence="5">SDR family oxidoreductase</fullName>
    </submittedName>
</protein>
<name>A0ABV6A743_9PSEU</name>
<dbReference type="InterPro" id="IPR036291">
    <property type="entry name" value="NAD(P)-bd_dom_sf"/>
</dbReference>
<evidence type="ECO:0000256" key="3">
    <source>
        <dbReference type="SAM" id="MobiDB-lite"/>
    </source>
</evidence>
<dbReference type="InterPro" id="IPR002347">
    <property type="entry name" value="SDR_fam"/>
</dbReference>
<dbReference type="PANTHER" id="PTHR44196:SF1">
    <property type="entry name" value="DEHYDROGENASE_REDUCTASE SDR FAMILY MEMBER 7B"/>
    <property type="match status" value="1"/>
</dbReference>
<dbReference type="RefSeq" id="WP_377861275.1">
    <property type="nucleotide sequence ID" value="NZ_JBHLZU010000032.1"/>
</dbReference>
<comment type="caution">
    <text evidence="5">The sequence shown here is derived from an EMBL/GenBank/DDBJ whole genome shotgun (WGS) entry which is preliminary data.</text>
</comment>
<proteinExistence type="inferred from homology"/>
<dbReference type="InterPro" id="IPR057326">
    <property type="entry name" value="KR_dom"/>
</dbReference>
<evidence type="ECO:0000259" key="4">
    <source>
        <dbReference type="SMART" id="SM00822"/>
    </source>
</evidence>
<dbReference type="NCBIfam" id="NF005495">
    <property type="entry name" value="PRK07109.1"/>
    <property type="match status" value="1"/>
</dbReference>
<dbReference type="Gene3D" id="3.40.50.720">
    <property type="entry name" value="NAD(P)-binding Rossmann-like Domain"/>
    <property type="match status" value="1"/>
</dbReference>
<feature type="compositionally biased region" description="Basic residues" evidence="3">
    <location>
        <begin position="350"/>
        <end position="363"/>
    </location>
</feature>
<dbReference type="PANTHER" id="PTHR44196">
    <property type="entry name" value="DEHYDROGENASE/REDUCTASE SDR FAMILY MEMBER 7B"/>
    <property type="match status" value="1"/>
</dbReference>
<feature type="region of interest" description="Disordered" evidence="3">
    <location>
        <begin position="337"/>
        <end position="364"/>
    </location>
</feature>
<dbReference type="SUPFAM" id="SSF51735">
    <property type="entry name" value="NAD(P)-binding Rossmann-fold domains"/>
    <property type="match status" value="1"/>
</dbReference>
<gene>
    <name evidence="5" type="ORF">ACFFQA_34140</name>
</gene>
<keyword evidence="2" id="KW-0560">Oxidoreductase</keyword>
<dbReference type="PRINTS" id="PR00081">
    <property type="entry name" value="GDHRDH"/>
</dbReference>
<feature type="domain" description="Ketoreductase" evidence="4">
    <location>
        <begin position="3"/>
        <end position="189"/>
    </location>
</feature>
<organism evidence="5 6">
    <name type="scientific">Allokutzneria oryzae</name>
    <dbReference type="NCBI Taxonomy" id="1378989"/>
    <lineage>
        <taxon>Bacteria</taxon>
        <taxon>Bacillati</taxon>
        <taxon>Actinomycetota</taxon>
        <taxon>Actinomycetes</taxon>
        <taxon>Pseudonocardiales</taxon>
        <taxon>Pseudonocardiaceae</taxon>
        <taxon>Allokutzneria</taxon>
    </lineage>
</organism>